<dbReference type="CDD" id="cd14792">
    <property type="entry name" value="GH27"/>
    <property type="match status" value="1"/>
</dbReference>
<name>A0A4R2EL43_9BACT</name>
<dbReference type="Pfam" id="PF16499">
    <property type="entry name" value="Melibiase_2"/>
    <property type="match status" value="1"/>
</dbReference>
<dbReference type="PRINTS" id="PR00740">
    <property type="entry name" value="GLHYDRLASE27"/>
</dbReference>
<dbReference type="PANTHER" id="PTHR11452">
    <property type="entry name" value="ALPHA-GALACTOSIDASE/ALPHA-N-ACETYLGALACTOSAMINIDASE"/>
    <property type="match status" value="1"/>
</dbReference>
<dbReference type="EC" id="3.2.1.22" evidence="5"/>
<dbReference type="InterPro" id="IPR002241">
    <property type="entry name" value="Glyco_hydro_27"/>
</dbReference>
<keyword evidence="2 6" id="KW-0732">Signal</keyword>
<feature type="domain" description="Alpha galactosidase C-terminal" evidence="7">
    <location>
        <begin position="333"/>
        <end position="404"/>
    </location>
</feature>
<dbReference type="Pfam" id="PF17801">
    <property type="entry name" value="Melibiase_C"/>
    <property type="match status" value="1"/>
</dbReference>
<dbReference type="InterPro" id="IPR000111">
    <property type="entry name" value="Glyco_hydro_27/36_CS"/>
</dbReference>
<dbReference type="PANTHER" id="PTHR11452:SF75">
    <property type="entry name" value="ALPHA-GALACTOSIDASE MEL1"/>
    <property type="match status" value="1"/>
</dbReference>
<keyword evidence="9" id="KW-1185">Reference proteome</keyword>
<evidence type="ECO:0000256" key="1">
    <source>
        <dbReference type="ARBA" id="ARBA00009743"/>
    </source>
</evidence>
<evidence type="ECO:0000256" key="4">
    <source>
        <dbReference type="ARBA" id="ARBA00023295"/>
    </source>
</evidence>
<sequence>MKLRLSLLAAFTAVGTFFSSAKAAPADTLALTPPMGWNSWNLFEDRVSEELIKGVADEMAANGMRDAGYQYIIIDDFWVGGRDSRNQLFPDPKRFPNGIKHLADYVHSKGLKLGIYSDAAQLTCGGVTGSLNFEELDAQTFANWGIDYLKYDYCGAPDDVTTAFTRYKKMGDALKKTGRPIVYAICEWGQRQPWLWAKAAGGHLWRTTFDSRDVWQSNDSWFMGIVEILDLQEGIARYGGPGGWNDPDLLMVGLYGKGKSSSAGPNGQKYKGCTDTEYRTSFALWSIMSAPLIVNLDVANMNKATKDILLNKELIAINQDKLGKTGESIIKKDGLQVFRKELSNGRVAILVFNRNEKATDFSYSITKALDLYAPYSIKDVFAGKEFKAKELKGKLDAHDCKVYVFSKAK</sequence>
<evidence type="ECO:0000256" key="2">
    <source>
        <dbReference type="ARBA" id="ARBA00022729"/>
    </source>
</evidence>
<dbReference type="Proteomes" id="UP000294830">
    <property type="component" value="Unassembled WGS sequence"/>
</dbReference>
<dbReference type="Gene3D" id="3.20.20.70">
    <property type="entry name" value="Aldolase class I"/>
    <property type="match status" value="1"/>
</dbReference>
<accession>A0A4R2EL43</accession>
<keyword evidence="5" id="KW-1015">Disulfide bond</keyword>
<dbReference type="PROSITE" id="PS00512">
    <property type="entry name" value="ALPHA_GALACTOSIDASE"/>
    <property type="match status" value="1"/>
</dbReference>
<dbReference type="EMBL" id="SLWB01000005">
    <property type="protein sequence ID" value="TCN68937.1"/>
    <property type="molecule type" value="Genomic_DNA"/>
</dbReference>
<keyword evidence="3 5" id="KW-0378">Hydrolase</keyword>
<evidence type="ECO:0000313" key="8">
    <source>
        <dbReference type="EMBL" id="TCN68937.1"/>
    </source>
</evidence>
<dbReference type="InterPro" id="IPR017853">
    <property type="entry name" value="GH"/>
</dbReference>
<gene>
    <name evidence="8" type="ORF">CLV25_105139</name>
</gene>
<feature type="chain" id="PRO_5020624001" description="Alpha-galactosidase" evidence="6">
    <location>
        <begin position="24"/>
        <end position="409"/>
    </location>
</feature>
<evidence type="ECO:0000256" key="6">
    <source>
        <dbReference type="SAM" id="SignalP"/>
    </source>
</evidence>
<dbReference type="InterPro" id="IPR013780">
    <property type="entry name" value="Glyco_hydro_b"/>
</dbReference>
<comment type="similarity">
    <text evidence="1 5">Belongs to the glycosyl hydrolase 27 family.</text>
</comment>
<dbReference type="Gene3D" id="2.60.40.1180">
    <property type="entry name" value="Golgi alpha-mannosidase II"/>
    <property type="match status" value="1"/>
</dbReference>
<evidence type="ECO:0000313" key="9">
    <source>
        <dbReference type="Proteomes" id="UP000294830"/>
    </source>
</evidence>
<keyword evidence="4 5" id="KW-0326">Glycosidase</keyword>
<dbReference type="RefSeq" id="WP_243649606.1">
    <property type="nucleotide sequence ID" value="NZ_SLWB01000005.1"/>
</dbReference>
<proteinExistence type="inferred from homology"/>
<dbReference type="SUPFAM" id="SSF51011">
    <property type="entry name" value="Glycosyl hydrolase domain"/>
    <property type="match status" value="1"/>
</dbReference>
<feature type="signal peptide" evidence="6">
    <location>
        <begin position="1"/>
        <end position="23"/>
    </location>
</feature>
<dbReference type="AlphaFoldDB" id="A0A4R2EL43"/>
<comment type="caution">
    <text evidence="8">The sequence shown here is derived from an EMBL/GenBank/DDBJ whole genome shotgun (WGS) entry which is preliminary data.</text>
</comment>
<evidence type="ECO:0000259" key="7">
    <source>
        <dbReference type="Pfam" id="PF17801"/>
    </source>
</evidence>
<dbReference type="GO" id="GO:0004557">
    <property type="term" value="F:alpha-galactosidase activity"/>
    <property type="evidence" value="ECO:0007669"/>
    <property type="project" value="UniProtKB-EC"/>
</dbReference>
<comment type="catalytic activity">
    <reaction evidence="5">
        <text>Hydrolysis of terminal, non-reducing alpha-D-galactose residues in alpha-D-galactosides, including galactose oligosaccharides, galactomannans and galactolipids.</text>
        <dbReference type="EC" id="3.2.1.22"/>
    </reaction>
</comment>
<dbReference type="GO" id="GO:0005975">
    <property type="term" value="P:carbohydrate metabolic process"/>
    <property type="evidence" value="ECO:0007669"/>
    <property type="project" value="InterPro"/>
</dbReference>
<dbReference type="FunFam" id="3.20.20.70:FF:000197">
    <property type="entry name" value="Alpha-galactosidase"/>
    <property type="match status" value="1"/>
</dbReference>
<dbReference type="InterPro" id="IPR013785">
    <property type="entry name" value="Aldolase_TIM"/>
</dbReference>
<protein>
    <recommendedName>
        <fullName evidence="5">Alpha-galactosidase</fullName>
        <ecNumber evidence="5">3.2.1.22</ecNumber>
    </recommendedName>
    <alternativeName>
        <fullName evidence="5">Melibiase</fullName>
    </alternativeName>
</protein>
<dbReference type="InterPro" id="IPR041233">
    <property type="entry name" value="Melibiase_C"/>
</dbReference>
<evidence type="ECO:0000256" key="5">
    <source>
        <dbReference type="RuleBase" id="RU361168"/>
    </source>
</evidence>
<reference evidence="8 9" key="1">
    <citation type="submission" date="2019-03" db="EMBL/GenBank/DDBJ databases">
        <title>Genomic Encyclopedia of Archaeal and Bacterial Type Strains, Phase II (KMG-II): from individual species to whole genera.</title>
        <authorList>
            <person name="Goeker M."/>
        </authorList>
    </citation>
    <scope>NUCLEOTIDE SEQUENCE [LARGE SCALE GENOMIC DNA]</scope>
    <source>
        <strain evidence="8 9">RL-C</strain>
    </source>
</reference>
<evidence type="ECO:0000256" key="3">
    <source>
        <dbReference type="ARBA" id="ARBA00022801"/>
    </source>
</evidence>
<dbReference type="SUPFAM" id="SSF51445">
    <property type="entry name" value="(Trans)glycosidases"/>
    <property type="match status" value="1"/>
</dbReference>
<organism evidence="8 9">
    <name type="scientific">Acetobacteroides hydrogenigenes</name>
    <dbReference type="NCBI Taxonomy" id="979970"/>
    <lineage>
        <taxon>Bacteria</taxon>
        <taxon>Pseudomonadati</taxon>
        <taxon>Bacteroidota</taxon>
        <taxon>Bacteroidia</taxon>
        <taxon>Bacteroidales</taxon>
        <taxon>Rikenellaceae</taxon>
        <taxon>Acetobacteroides</taxon>
    </lineage>
</organism>